<dbReference type="Proteomes" id="UP000318709">
    <property type="component" value="Chromosome"/>
</dbReference>
<reference evidence="3 4" key="1">
    <citation type="submission" date="2019-03" db="EMBL/GenBank/DDBJ databases">
        <title>The complete genome sequence of Swingsia_sp. F3b2 LMG30590(T).</title>
        <authorList>
            <person name="Chua K.-O."/>
            <person name="Chan K.-G."/>
            <person name="See-Too W.-S."/>
        </authorList>
    </citation>
    <scope>NUCLEOTIDE SEQUENCE [LARGE SCALE GENOMIC DNA]</scope>
    <source>
        <strain evidence="3 4">F3b2</strain>
    </source>
</reference>
<evidence type="ECO:0000259" key="1">
    <source>
        <dbReference type="Pfam" id="PF06230"/>
    </source>
</evidence>
<dbReference type="PANTHER" id="PTHR39962">
    <property type="entry name" value="BLL4848 PROTEIN"/>
    <property type="match status" value="1"/>
</dbReference>
<sequence>MRAESALPSSTPPRAIGIVAGAGPLPSELAGQLQRQGVAVFVVALEGFADERLLAPYPHCTVRLGAVGALLAALRQHHCRDVVLIGPIKRPHWRAMRPDATGALMLARLGKAIWGGDDHLLRAVVKLLEGEGFWVRGAHEFLASHVGDPGQQGRHSPDQQAMADMRQAARINRALAAEDIGQGCVVRKGQVLAVEALEGTDAMLARCQGLVALAGGVEGERAGLLYKSAKHGQDIRVDMPALGPETIRGAAKAGLAGVGYEAGSTLLIAPDETSALADRLGLFLYGLQL</sequence>
<evidence type="ECO:0000313" key="4">
    <source>
        <dbReference type="Proteomes" id="UP000318709"/>
    </source>
</evidence>
<dbReference type="InterPro" id="IPR010415">
    <property type="entry name" value="LpxI_C"/>
</dbReference>
<dbReference type="PANTHER" id="PTHR39962:SF1">
    <property type="entry name" value="LPXI FAMILY PROTEIN"/>
    <property type="match status" value="1"/>
</dbReference>
<dbReference type="InterPro" id="IPR043167">
    <property type="entry name" value="LpxI_C_sf"/>
</dbReference>
<evidence type="ECO:0000259" key="2">
    <source>
        <dbReference type="Pfam" id="PF17930"/>
    </source>
</evidence>
<evidence type="ECO:0000313" key="3">
    <source>
        <dbReference type="EMBL" id="QDH13890.1"/>
    </source>
</evidence>
<dbReference type="RefSeq" id="WP_141443598.1">
    <property type="nucleotide sequence ID" value="NZ_CP038231.1"/>
</dbReference>
<dbReference type="Gene3D" id="3.40.140.80">
    <property type="match status" value="1"/>
</dbReference>
<dbReference type="Gene3D" id="3.40.50.20">
    <property type="match status" value="1"/>
</dbReference>
<protein>
    <submittedName>
        <fullName evidence="3">DUF1009 domain-containing protein</fullName>
    </submittedName>
</protein>
<dbReference type="AlphaFoldDB" id="A0A4Y6UAB5"/>
<dbReference type="EMBL" id="CP038231">
    <property type="protein sequence ID" value="QDH13890.1"/>
    <property type="molecule type" value="Genomic_DNA"/>
</dbReference>
<feature type="domain" description="LpxI N-terminal" evidence="2">
    <location>
        <begin position="16"/>
        <end position="144"/>
    </location>
</feature>
<dbReference type="InterPro" id="IPR053174">
    <property type="entry name" value="LpxI"/>
</dbReference>
<feature type="domain" description="LpxI C-terminal" evidence="1">
    <location>
        <begin position="150"/>
        <end position="285"/>
    </location>
</feature>
<dbReference type="OrthoDB" id="9789836at2"/>
<organism evidence="3 4">
    <name type="scientific">Formicincola oecophyllae</name>
    <dbReference type="NCBI Taxonomy" id="2558361"/>
    <lineage>
        <taxon>Bacteria</taxon>
        <taxon>Pseudomonadati</taxon>
        <taxon>Pseudomonadota</taxon>
        <taxon>Alphaproteobacteria</taxon>
        <taxon>Acetobacterales</taxon>
        <taxon>Acetobacteraceae</taxon>
        <taxon>Formicincola</taxon>
    </lineage>
</organism>
<keyword evidence="4" id="KW-1185">Reference proteome</keyword>
<name>A0A4Y6UAB5_9PROT</name>
<gene>
    <name evidence="3" type="ORF">E3E12_06485</name>
</gene>
<dbReference type="KEGG" id="swf:E3E12_06485"/>
<proteinExistence type="predicted"/>
<dbReference type="InterPro" id="IPR041255">
    <property type="entry name" value="LpxI_N"/>
</dbReference>
<accession>A0A4Y6UAB5</accession>
<dbReference type="Pfam" id="PF06230">
    <property type="entry name" value="LpxI_C"/>
    <property type="match status" value="1"/>
</dbReference>
<dbReference type="Pfam" id="PF17930">
    <property type="entry name" value="LpxI_N"/>
    <property type="match status" value="1"/>
</dbReference>